<evidence type="ECO:0000313" key="2">
    <source>
        <dbReference type="EMBL" id="CAR98760.1"/>
    </source>
</evidence>
<reference evidence="2 3" key="1">
    <citation type="journal article" date="2003" name="PLoS Biol.">
        <title>The genome sequence of Caenorhabditis briggsae: a platform for comparative genomics.</title>
        <authorList>
            <person name="Stein L.D."/>
            <person name="Bao Z."/>
            <person name="Blasiar D."/>
            <person name="Blumenthal T."/>
            <person name="Brent M.R."/>
            <person name="Chen N."/>
            <person name="Chinwalla A."/>
            <person name="Clarke L."/>
            <person name="Clee C."/>
            <person name="Coghlan A."/>
            <person name="Coulson A."/>
            <person name="D'Eustachio P."/>
            <person name="Fitch D.H."/>
            <person name="Fulton L.A."/>
            <person name="Fulton R.E."/>
            <person name="Griffiths-Jones S."/>
            <person name="Harris T.W."/>
            <person name="Hillier L.W."/>
            <person name="Kamath R."/>
            <person name="Kuwabara P.E."/>
            <person name="Mardis E.R."/>
            <person name="Marra M.A."/>
            <person name="Miner T.L."/>
            <person name="Minx P."/>
            <person name="Mullikin J.C."/>
            <person name="Plumb R.W."/>
            <person name="Rogers J."/>
            <person name="Schein J.E."/>
            <person name="Sohrmann M."/>
            <person name="Spieth J."/>
            <person name="Stajich J.E."/>
            <person name="Wei C."/>
            <person name="Willey D."/>
            <person name="Wilson R.K."/>
            <person name="Durbin R."/>
            <person name="Waterston R.H."/>
        </authorList>
    </citation>
    <scope>NUCLEOTIDE SEQUENCE [LARGE SCALE GENOMIC DNA]</scope>
    <source>
        <strain evidence="2 3">AF16</strain>
    </source>
</reference>
<name>B6IFU4_CAEBR</name>
<dbReference type="AlphaFoldDB" id="B6IFU4"/>
<dbReference type="HOGENOM" id="CLU_2388190_0_0_1"/>
<sequence>MNGLTVLQEEPSTILLKVSEASVYLEEDSRLQLRERGFRNKLFIHYQARPRHRKKRLEAVRNSVSPSPSRSPPKCVDTPDDLKPRSSNESPRKK</sequence>
<dbReference type="KEGG" id="cbr:CBG_27221"/>
<dbReference type="InParanoid" id="B6IFU4"/>
<evidence type="ECO:0000313" key="3">
    <source>
        <dbReference type="Proteomes" id="UP000008549"/>
    </source>
</evidence>
<evidence type="ECO:0000256" key="1">
    <source>
        <dbReference type="SAM" id="MobiDB-lite"/>
    </source>
</evidence>
<feature type="region of interest" description="Disordered" evidence="1">
    <location>
        <begin position="49"/>
        <end position="94"/>
    </location>
</feature>
<organism evidence="2 3">
    <name type="scientific">Caenorhabditis briggsae</name>
    <dbReference type="NCBI Taxonomy" id="6238"/>
    <lineage>
        <taxon>Eukaryota</taxon>
        <taxon>Metazoa</taxon>
        <taxon>Ecdysozoa</taxon>
        <taxon>Nematoda</taxon>
        <taxon>Chromadorea</taxon>
        <taxon>Rhabditida</taxon>
        <taxon>Rhabditina</taxon>
        <taxon>Rhabditomorpha</taxon>
        <taxon>Rhabditoidea</taxon>
        <taxon>Rhabditidae</taxon>
        <taxon>Peloderinae</taxon>
        <taxon>Caenorhabditis</taxon>
    </lineage>
</organism>
<keyword evidence="3" id="KW-1185">Reference proteome</keyword>
<dbReference type="Proteomes" id="UP000008549">
    <property type="component" value="Unassembled WGS sequence"/>
</dbReference>
<dbReference type="RefSeq" id="XP_045098330.1">
    <property type="nucleotide sequence ID" value="XM_045238133.1"/>
</dbReference>
<gene>
    <name evidence="2" type="ORF">CBG27221</name>
    <name evidence="2" type="ORF">CBG_27221</name>
</gene>
<reference evidence="2 3" key="2">
    <citation type="journal article" date="2011" name="PLoS Genet.">
        <title>Caenorhabditis briggsae recombinant inbred line genotypes reveal inter-strain incompatibility and the evolution of recombination.</title>
        <authorList>
            <person name="Ross J.A."/>
            <person name="Koboldt D.C."/>
            <person name="Staisch J.E."/>
            <person name="Chamberlin H.M."/>
            <person name="Gupta B.P."/>
            <person name="Miller R.D."/>
            <person name="Baird S.E."/>
            <person name="Haag E.S."/>
        </authorList>
    </citation>
    <scope>NUCLEOTIDE SEQUENCE [LARGE SCALE GENOMIC DNA]</scope>
    <source>
        <strain evidence="2 3">AF16</strain>
    </source>
</reference>
<accession>B6IFU4</accession>
<proteinExistence type="predicted"/>
<dbReference type="GeneID" id="68918677"/>
<dbReference type="EMBL" id="HE601135">
    <property type="protein sequence ID" value="CAR98760.1"/>
    <property type="molecule type" value="Genomic_DNA"/>
</dbReference>
<protein>
    <submittedName>
        <fullName evidence="2">Protein CBG27221</fullName>
    </submittedName>
</protein>
<dbReference type="CTD" id="68918677"/>